<dbReference type="SUPFAM" id="SSF51011">
    <property type="entry name" value="Glycosyl hydrolase domain"/>
    <property type="match status" value="1"/>
</dbReference>
<dbReference type="InterPro" id="IPR013780">
    <property type="entry name" value="Glyco_hydro_b"/>
</dbReference>
<sequence>MSEVEIAVTEVRAARRARADRPPMGWNSWDCFGGSVTEAEVLANAAFLAEHLLPVGWDTVVVDIQWYEPAPGVDDYERVSQPTLDAWGRPQPAPNRFPSAASGGFRALADRVHALGLRFGVHLMRGVPRRAVDLELPILGSTAHCGEIADPTNVCPWNPDNVGVDLTAPGAQAYYDSVMAQLAEWGVDLIKLDDVLYPPIQTAEIEAISRAIDATGRPMVLSLSPGKRLSTEHLDTLRSTAQLWRISDDLWDDWSAVREQFQRLARWAPLQRPGAWADADMLPLGRIGIRAHVGSDRLSRLTLAEQRTLMTLWCIGRSPLFFGGHLPDTPAHTLALLTNPDVLALLGSDGSREIIRDGDLVVWAAELGETRWRAVFWLGDADTELRVHLADLGCADRSSVTELWSGRPLPVVDGAVDTALPAHGAVLLRLDR</sequence>
<dbReference type="Pfam" id="PF17801">
    <property type="entry name" value="Melibiase_C"/>
    <property type="match status" value="1"/>
</dbReference>
<evidence type="ECO:0000256" key="4">
    <source>
        <dbReference type="ARBA" id="ARBA00023295"/>
    </source>
</evidence>
<dbReference type="InterPro" id="IPR041233">
    <property type="entry name" value="Melibiase_C"/>
</dbReference>
<keyword evidence="4 5" id="KW-0326">Glycosidase</keyword>
<dbReference type="InterPro" id="IPR002241">
    <property type="entry name" value="Glyco_hydro_27"/>
</dbReference>
<dbReference type="Gene3D" id="3.20.20.70">
    <property type="entry name" value="Aldolase class I"/>
    <property type="match status" value="1"/>
</dbReference>
<organism evidence="7 8">
    <name type="scientific">Plantibacter cousiniae</name>
    <name type="common">nom. nud.</name>
    <dbReference type="NCBI Taxonomy" id="199709"/>
    <lineage>
        <taxon>Bacteria</taxon>
        <taxon>Bacillati</taxon>
        <taxon>Actinomycetota</taxon>
        <taxon>Actinomycetes</taxon>
        <taxon>Micrococcales</taxon>
        <taxon>Microbacteriaceae</taxon>
        <taxon>Plantibacter</taxon>
    </lineage>
</organism>
<dbReference type="EC" id="3.2.1.22" evidence="5"/>
<keyword evidence="5" id="KW-1015">Disulfide bond</keyword>
<protein>
    <recommendedName>
        <fullName evidence="5">Alpha-galactosidase</fullName>
        <ecNumber evidence="5">3.2.1.22</ecNumber>
    </recommendedName>
    <alternativeName>
        <fullName evidence="5">Melibiase</fullName>
    </alternativeName>
</protein>
<reference evidence="7 8" key="1">
    <citation type="submission" date="2017-02" db="EMBL/GenBank/DDBJ databases">
        <authorList>
            <person name="Varghese N."/>
            <person name="Submissions S."/>
        </authorList>
    </citation>
    <scope>NUCLEOTIDE SEQUENCE [LARGE SCALE GENOMIC DNA]</scope>
    <source>
        <strain evidence="7 8">VKM Ac-1787</strain>
    </source>
</reference>
<dbReference type="InterPro" id="IPR013785">
    <property type="entry name" value="Aldolase_TIM"/>
</dbReference>
<feature type="domain" description="Alpha galactosidase C-terminal" evidence="6">
    <location>
        <begin position="357"/>
        <end position="430"/>
    </location>
</feature>
<name>A0ABY1LLK5_9MICO</name>
<accession>A0ABY1LLK5</accession>
<comment type="caution">
    <text evidence="7">The sequence shown here is derived from an EMBL/GenBank/DDBJ whole genome shotgun (WGS) entry which is preliminary data.</text>
</comment>
<dbReference type="Proteomes" id="UP000190827">
    <property type="component" value="Unassembled WGS sequence"/>
</dbReference>
<evidence type="ECO:0000256" key="3">
    <source>
        <dbReference type="ARBA" id="ARBA00022801"/>
    </source>
</evidence>
<evidence type="ECO:0000256" key="2">
    <source>
        <dbReference type="ARBA" id="ARBA00022729"/>
    </source>
</evidence>
<dbReference type="InterPro" id="IPR017853">
    <property type="entry name" value="GH"/>
</dbReference>
<dbReference type="RefSeq" id="WP_244175474.1">
    <property type="nucleotide sequence ID" value="NZ_FUZO01000001.1"/>
</dbReference>
<dbReference type="PRINTS" id="PR00740">
    <property type="entry name" value="GLHYDRLASE27"/>
</dbReference>
<evidence type="ECO:0000256" key="1">
    <source>
        <dbReference type="ARBA" id="ARBA00009743"/>
    </source>
</evidence>
<evidence type="ECO:0000313" key="7">
    <source>
        <dbReference type="EMBL" id="SKC57570.1"/>
    </source>
</evidence>
<proteinExistence type="inferred from homology"/>
<dbReference type="CDD" id="cd14792">
    <property type="entry name" value="GH27"/>
    <property type="match status" value="1"/>
</dbReference>
<keyword evidence="2" id="KW-0732">Signal</keyword>
<evidence type="ECO:0000256" key="5">
    <source>
        <dbReference type="RuleBase" id="RU361168"/>
    </source>
</evidence>
<keyword evidence="8" id="KW-1185">Reference proteome</keyword>
<dbReference type="Gene3D" id="2.60.40.1180">
    <property type="entry name" value="Golgi alpha-mannosidase II"/>
    <property type="match status" value="1"/>
</dbReference>
<evidence type="ECO:0000313" key="8">
    <source>
        <dbReference type="Proteomes" id="UP000190827"/>
    </source>
</evidence>
<dbReference type="SUPFAM" id="SSF51445">
    <property type="entry name" value="(Trans)glycosidases"/>
    <property type="match status" value="1"/>
</dbReference>
<keyword evidence="3 5" id="KW-0378">Hydrolase</keyword>
<dbReference type="EMBL" id="FUZO01000001">
    <property type="protein sequence ID" value="SKC57570.1"/>
    <property type="molecule type" value="Genomic_DNA"/>
</dbReference>
<comment type="similarity">
    <text evidence="1 5">Belongs to the glycosyl hydrolase 27 family.</text>
</comment>
<dbReference type="Pfam" id="PF16499">
    <property type="entry name" value="Melibiase_2"/>
    <property type="match status" value="1"/>
</dbReference>
<comment type="catalytic activity">
    <reaction evidence="5">
        <text>Hydrolysis of terminal, non-reducing alpha-D-galactose residues in alpha-D-galactosides, including galactose oligosaccharides, galactomannans and galactolipids.</text>
        <dbReference type="EC" id="3.2.1.22"/>
    </reaction>
</comment>
<dbReference type="PANTHER" id="PTHR11452">
    <property type="entry name" value="ALPHA-GALACTOSIDASE/ALPHA-N-ACETYLGALACTOSAMINIDASE"/>
    <property type="match status" value="1"/>
</dbReference>
<dbReference type="PANTHER" id="PTHR11452:SF42">
    <property type="entry name" value="ALPHA-GALACTOSIDASE"/>
    <property type="match status" value="1"/>
</dbReference>
<gene>
    <name evidence="7" type="ORF">SAMN06295973_2150</name>
</gene>
<evidence type="ECO:0000259" key="6">
    <source>
        <dbReference type="Pfam" id="PF17801"/>
    </source>
</evidence>